<feature type="domain" description="Insecticide toxin TcdB middle/N-terminal" evidence="2">
    <location>
        <begin position="2024"/>
        <end position="2158"/>
    </location>
</feature>
<dbReference type="InterPro" id="IPR006530">
    <property type="entry name" value="YD"/>
</dbReference>
<dbReference type="Gene3D" id="2.180.10.10">
    <property type="entry name" value="RHS repeat-associated core"/>
    <property type="match status" value="1"/>
</dbReference>
<dbReference type="RefSeq" id="WP_248433215.1">
    <property type="nucleotide sequence ID" value="NZ_CP096205.1"/>
</dbReference>
<evidence type="ECO:0000256" key="1">
    <source>
        <dbReference type="SAM" id="MobiDB-lite"/>
    </source>
</evidence>
<proteinExistence type="predicted"/>
<dbReference type="PANTHER" id="PTHR32305">
    <property type="match status" value="1"/>
</dbReference>
<dbReference type="InterPro" id="IPR050708">
    <property type="entry name" value="T6SS_VgrG/RHS"/>
</dbReference>
<dbReference type="NCBIfam" id="TIGR01643">
    <property type="entry name" value="YD_repeat_2x"/>
    <property type="match status" value="1"/>
</dbReference>
<evidence type="ECO:0000259" key="2">
    <source>
        <dbReference type="Pfam" id="PF12256"/>
    </source>
</evidence>
<dbReference type="EMBL" id="CP096205">
    <property type="protein sequence ID" value="UPQ78288.1"/>
    <property type="molecule type" value="Genomic_DNA"/>
</dbReference>
<dbReference type="InterPro" id="IPR022385">
    <property type="entry name" value="Rhs_assc_core"/>
</dbReference>
<dbReference type="Proteomes" id="UP000830583">
    <property type="component" value="Chromosome"/>
</dbReference>
<protein>
    <recommendedName>
        <fullName evidence="2">Insecticide toxin TcdB middle/N-terminal domain-containing protein</fullName>
    </recommendedName>
</protein>
<organism evidence="3 4">
    <name type="scientific">Flavobacterium azooxidireducens</name>
    <dbReference type="NCBI Taxonomy" id="1871076"/>
    <lineage>
        <taxon>Bacteria</taxon>
        <taxon>Pseudomonadati</taxon>
        <taxon>Bacteroidota</taxon>
        <taxon>Flavobacteriia</taxon>
        <taxon>Flavobacteriales</taxon>
        <taxon>Flavobacteriaceae</taxon>
        <taxon>Flavobacterium</taxon>
    </lineage>
</organism>
<feature type="region of interest" description="Disordered" evidence="1">
    <location>
        <begin position="1823"/>
        <end position="1852"/>
    </location>
</feature>
<sequence length="3526" mass="395932">MFVFPVPKYTIYNFRNSHSPITASGTHSFNNTCTSHLFESFTISGQTFSQPNLYLRCGNTLGENFTNCLTPTDYLNFSNTDRYYGNSNSQFESESQNFSSLIFNSTSEMITPPVFITSSFPANKLSFDYHGTYEGSDAYYSGSTIFTNYSSTSNDLVGTLVLKRLSSPFNIINTFNITLQISQTNYIPFNASINGNPLFDSNYAYFTTGVNGSNGFNVFRNHILALYPGADVFYVNSSNSISVRIFNTTDDLSEITISTADNQVTNSYDIVETNCDPFLRISPNNNFVKKGWENYKPSQDEVKFNEMKMVSEGAELKLPFSHLTLFYELLLNEETSKELGSQNFLWSKEEGLEKWLDSNGLEVKDPTVLAILKQQLPSYMPLAYFELKEKQQEKEYEQRLLAQKEAKEWLKDNNFYQKLEDRNQQLIQSKKQDNLLKSKSNDVNSNKKEGLFSKGNLDIFTGGNPPSTTNSYVFENSFPFGDPECPSFLNTEFLVTGEEPIPSFNSYFSPLGSSSTKGEGIGGYLGLIGVGCNWFAKNITFGFGIGVSGNRTKSQVSLIDINGDGLSDIVTQSGDVIRYRPHIVNRTINEEGEEVISHSFGLNRMITGIDRFYYSTGKSEQYNFSFNSIFSIGWEKSTSKSTTNIYFTDANGDGLIDIVKNGLVYFNHVESDGALTFIPDSKASENLVIVAAPVSVSEPEEDPEFTLPSYDVVKVWEAPADGVITINNDITLLDSSQSAVVTVEKKNATVETQQCYSVDFVAPNVTSTLYKYSTDGSFYSINNATHTNSQIYGSCQRTSTRINSFKFNSSSPVYTPSSPNLLFVSHGNSQQGTLNQCSGIIPQYCSPFDFNNTDCADISIRSANSVDTITNWFSSILDGSSVPYSYLSFENLSHNMLEINNFGTSHLYSFMNRYGYKFSFFSTSNQFNGVFKNGYNLSGSIWTSNQFPDQELTHTNLGNLTVGVNAYVHINGNLLGTFNLVDNFSAFQSAFQSVYGNAYQLTAPTSANNYTIGIQMYGSTAFSSVTVTPVATPNQATNYPFNVTENCGVQRSGVITNDLISANYTNLEPTKEAKEFAMNKWFAEGKELVLPYDEVHPTLFFDFTENDKDNTVSGIYKMVIKSFQAFWFDQNENPIQGDLSSKLSLLSGIDTKKYAEDFQNKHIQLAEQDRVKRQQNAQKWLADYIKTYQQLTPSRVDSTFARSENQSECQDTNELCLLYGTELNSTNVNVVNSLTTNCNGQPLAVEKGDRIYFRLHTKTDSNPPVNWNPSINYVDSQYQNVVDQNGYDVYNTSYSDGFVLTQSRAFTVPGKQGNASITWQPFTINQPSNDVVYKIIKQAVNIETQQLVAGSESVIYSQVCASNATTGVNPTGLSAINFTDNGTITQFLFVAESTSNVKWKEYQWNPVVTTTLSENVIGENGTEGVITSTEINYPVVDYTVYKQYVCGPLYSTFDVSQVNGGANLTIRPMYGGVFSSGDYGKLHFVVKNNGKLVGSRSLVVNNGSLQSLSGLPAYDNPIPMDNLIGSQIEIGFYAENDQANKGGELLVAKLQAAVNSTVRISYSGSNYSVPNSNVNLHHRYNRFGPMYRQWGQFFYNPAQVTGATTSTYGNLIKEDVLFYAYDLDELQNLIDGAEGLDLVITEEDSGAAALADLTNLQSQYEAFAQDGSAFLPPTALRETGAEPKWIAFHGENYAAEQSFKAAPMTQSLSSEYDVEPYNYQGLLNTGAVGINKVFRSKGQNVSAGASYAGIGISVSKSIQGSGKLVTDYTDLNGDRYPDVVTTDKIQFTTRTGGLNAETNRQNEEQIVTLNSNSNFGVGVSGGFGGKNDDQGAKGSTPQKMTTTTNSTKSSTSIGLSGNFSTGKSFTDSFWSDVNGDGLSDLITKNGNSIQVFLNKGGKLESSSAVWTNLGNVFESRATNIGGGVGLSLWNSSIQGGVSLTSSWNNTKNTFLDINGDGLVDFVDTDDELNVSINRGNRFIAQQQWSDYNLNRESVSVTAGGNLAFTIAPNFGIPFTSLCIKFFAITVSGNLSTSTNKTEKTITDFDGDGYPDLIEKISGTQVRVYHSKIRRTDKLKSVTNSLGGKFTLDYQVHKINYDNPHPKWVLSSVEINDKYNLVNDGQDIYKKNYEYENPRYDRRERDFYGFETVKSIDYTVDEEGVQDAIYRTSVTKYHNRSYFLKGLVKETALYKGNMASNLLYSRSENDYEIRRLLDDNLVVDTSTGGIMSQTFDVGGTEGRRSAIVFLTKQKSYVYELGSSPLVNESVLKYDEKGRVIEYDYMGNPSDTQDNYKTTIKYHAISSLTEKNIIKIPAEVVVSINGNTKRKRATDNIDNNTGVIQTIKSFYANSSGTFAQVDLKYNEYGNIVHIYYPENETAQRMEYAYEYDTDHYKYIVKTSDAFGYFSETSYNPRFDVPEMVKDLADNKTLYKYDSYGRLTVVVGPKEIENQNPYTIAFSYFPKYTDLQSSPYQGLVTEEEFVPVALTNHFDDQHSNNTIDTYTFVDGMSRVMQVKKDITINKNEDPTLSPNYGEMMSVSGAVSYDEFGRAIRQFHPSLEGKSNSINIKYNQDAITHFKQSIYDELDRVVESIDEEGNQSFAEYSIEGTFHKTRSVTQQTSSVDIISESFKDVNGRVIKTNNVGPNGDIFTHFGYNAIGELLNYTDDMGMVTSYKYDLLGRKVYMNHPDRGDMFYRYDDASNLTYLQTSNLATDNEFVHYSYNYNRLESIEFPEVVPGVDNLSNVNYTFGALGSGNETGRLICQEDASGRQEFKYGNMGEVILNKRTIIAPTPNLPNRTYVTQFAYDSWNRLQGMVYPDGEKVSYFYDLGGNLNGVEGDHRYVERVDYDHYEQRRYIKYGNGTETIYDYSPELRRLEQLQVLTSNNEHLLKNAYAYDFVGNVTKIENSATYHSVNRMGGKYEHNYGYDNLNRLIGAKGGFSGHASQLEIGNDFKSEYKLKMDYNSTHGIVNKSQDHSKNDIAYLPNTYANDYSYFEGTHKLKQIDNPTNGDFESFNYDQNGNIISRVNQDNNQKYYFWDESDRLRVAVERVRLHHYIYDAGGQRVLKASSSMEDLYENGQLVSSTVQMGNYTSYPSAFLVVDPDGVYSKHYYAGAQRIAARVGEESADRLFPEDSERFCSRRSSGRTEDEHKKLQQDDLQYYLEKGEIKTKLSFKEYKPQLDKEEDETTSYSDNGESYAARPKDQIYYYHPDHLGTATFLTDGNGLPYEFFLNLPFGETMAEQHSQTSDYENRWKFTGHELDRETGLYYAGARYYDPKISIWLSVDPLAEKYPQKNPYHYVSCNPINRIDPDGRDDYEIDKQGNLINRIENKRVDSFHIVEQDSDGKWNRVEGKSVSFAYGTVESVRSESATYSKRENGSRVEASTNVDIYKIRGDKNGEKMFEFVADNTSVEWSHIKTGVEGNRGLNFITTGHIEYSEPGVKTVINGQLQFNYTIREINHNHPKNTPYPSGIPGFTGDVGDVPFAKTVSDWYESKYPERNSIPSFNIYIPKSKSYVPFSRNSKKSDYGF</sequence>
<reference evidence="3" key="1">
    <citation type="submission" date="2022-04" db="EMBL/GenBank/DDBJ databases">
        <title>Consumption of N2O by Flavobacterium azooxidireducens sp. nov. isolated from Decomposing Leaf Litter of Phragmites australis (Cav.).</title>
        <authorList>
            <person name="Behrendt U."/>
            <person name="Spanner T."/>
            <person name="Augustin J."/>
            <person name="Horn M.A."/>
            <person name="Kolb S."/>
            <person name="Ulrich A."/>
        </authorList>
    </citation>
    <scope>NUCLEOTIDE SEQUENCE</scope>
    <source>
        <strain evidence="3">IGB 4-14</strain>
    </source>
</reference>
<dbReference type="InterPro" id="IPR022045">
    <property type="entry name" value="TcdB_toxin_mid/N"/>
</dbReference>
<evidence type="ECO:0000313" key="3">
    <source>
        <dbReference type="EMBL" id="UPQ78288.1"/>
    </source>
</evidence>
<dbReference type="Pfam" id="PF12256">
    <property type="entry name" value="TcdB_toxin_midN"/>
    <property type="match status" value="1"/>
</dbReference>
<accession>A0ABY4KBX3</accession>
<keyword evidence="4" id="KW-1185">Reference proteome</keyword>
<name>A0ABY4KBX3_9FLAO</name>
<dbReference type="NCBIfam" id="TIGR03696">
    <property type="entry name" value="Rhs_assc_core"/>
    <property type="match status" value="1"/>
</dbReference>
<evidence type="ECO:0000313" key="4">
    <source>
        <dbReference type="Proteomes" id="UP000830583"/>
    </source>
</evidence>
<feature type="compositionally biased region" description="Low complexity" evidence="1">
    <location>
        <begin position="1835"/>
        <end position="1852"/>
    </location>
</feature>
<gene>
    <name evidence="3" type="ORF">M0M57_11730</name>
</gene>
<dbReference type="InterPro" id="IPR028994">
    <property type="entry name" value="Integrin_alpha_N"/>
</dbReference>
<dbReference type="SUPFAM" id="SSF69318">
    <property type="entry name" value="Integrin alpha N-terminal domain"/>
    <property type="match status" value="2"/>
</dbReference>
<dbReference type="PANTHER" id="PTHR32305:SF15">
    <property type="entry name" value="PROTEIN RHSA-RELATED"/>
    <property type="match status" value="1"/>
</dbReference>